<dbReference type="NCBIfam" id="NF033573">
    <property type="entry name" value="transpos_IS200"/>
    <property type="match status" value="1"/>
</dbReference>
<gene>
    <name evidence="2" type="primary">tnpA</name>
    <name evidence="2" type="ORF">ACFP1Z_15180</name>
</gene>
<reference evidence="3" key="1">
    <citation type="journal article" date="2019" name="Int. J. Syst. Evol. Microbiol.">
        <title>The Global Catalogue of Microorganisms (GCM) 10K type strain sequencing project: providing services to taxonomists for standard genome sequencing and annotation.</title>
        <authorList>
            <consortium name="The Broad Institute Genomics Platform"/>
            <consortium name="The Broad Institute Genome Sequencing Center for Infectious Disease"/>
            <person name="Wu L."/>
            <person name="Ma J."/>
        </authorList>
    </citation>
    <scope>NUCLEOTIDE SEQUENCE [LARGE SCALE GENOMIC DNA]</scope>
    <source>
        <strain evidence="3">CGMCC 4.7304</strain>
    </source>
</reference>
<dbReference type="InterPro" id="IPR002686">
    <property type="entry name" value="Transposase_17"/>
</dbReference>
<evidence type="ECO:0000313" key="3">
    <source>
        <dbReference type="Proteomes" id="UP001596083"/>
    </source>
</evidence>
<dbReference type="Proteomes" id="UP001596083">
    <property type="component" value="Unassembled WGS sequence"/>
</dbReference>
<dbReference type="InterPro" id="IPR036515">
    <property type="entry name" value="Transposase_17_sf"/>
</dbReference>
<dbReference type="Gene3D" id="3.30.70.1290">
    <property type="entry name" value="Transposase IS200-like"/>
    <property type="match status" value="1"/>
</dbReference>
<evidence type="ECO:0000259" key="1">
    <source>
        <dbReference type="SMART" id="SM01321"/>
    </source>
</evidence>
<proteinExistence type="predicted"/>
<dbReference type="PANTHER" id="PTHR33360:SF2">
    <property type="entry name" value="TRANSPOSASE FOR INSERTION SEQUENCE ELEMENT IS200"/>
    <property type="match status" value="1"/>
</dbReference>
<dbReference type="SMART" id="SM01321">
    <property type="entry name" value="Y1_Tnp"/>
    <property type="match status" value="1"/>
</dbReference>
<dbReference type="Pfam" id="PF01797">
    <property type="entry name" value="Y1_Tnp"/>
    <property type="match status" value="1"/>
</dbReference>
<dbReference type="RefSeq" id="WP_390316807.1">
    <property type="nucleotide sequence ID" value="NZ_JBHSPB010000008.1"/>
</dbReference>
<keyword evidence="3" id="KW-1185">Reference proteome</keyword>
<feature type="domain" description="Transposase IS200-like" evidence="1">
    <location>
        <begin position="18"/>
        <end position="138"/>
    </location>
</feature>
<sequence length="142" mass="16134">MSPRWESTPAVRRGRSVVRTLHAHVVSVPQYRRKVFADAIFTRREEVAPKVCEDFGAELREFNSETGYVHPLVHYPPAVALSRLVGSLKGVFARRLRQGFPDHISRYLWGEHFWPPSHFPGSCGGALPAIVKEYIESQKRPG</sequence>
<dbReference type="PANTHER" id="PTHR33360">
    <property type="entry name" value="TRANSPOSASE FOR INSERTION SEQUENCE ELEMENT IS200"/>
    <property type="match status" value="1"/>
</dbReference>
<protein>
    <submittedName>
        <fullName evidence="2">IS200/IS605 family transposase</fullName>
    </submittedName>
</protein>
<dbReference type="EMBL" id="JBHSPB010000008">
    <property type="protein sequence ID" value="MFC5721513.1"/>
    <property type="molecule type" value="Genomic_DNA"/>
</dbReference>
<organism evidence="2 3">
    <name type="scientific">Streptomyces gamaensis</name>
    <dbReference type="NCBI Taxonomy" id="1763542"/>
    <lineage>
        <taxon>Bacteria</taxon>
        <taxon>Bacillati</taxon>
        <taxon>Actinomycetota</taxon>
        <taxon>Actinomycetes</taxon>
        <taxon>Kitasatosporales</taxon>
        <taxon>Streptomycetaceae</taxon>
        <taxon>Streptomyces</taxon>
    </lineage>
</organism>
<comment type="caution">
    <text evidence="2">The sequence shown here is derived from an EMBL/GenBank/DDBJ whole genome shotgun (WGS) entry which is preliminary data.</text>
</comment>
<evidence type="ECO:0000313" key="2">
    <source>
        <dbReference type="EMBL" id="MFC5721513.1"/>
    </source>
</evidence>
<name>A0ABW0Z0Q9_9ACTN</name>
<accession>A0ABW0Z0Q9</accession>
<dbReference type="SUPFAM" id="SSF143422">
    <property type="entry name" value="Transposase IS200-like"/>
    <property type="match status" value="1"/>
</dbReference>